<dbReference type="Pfam" id="PF17128">
    <property type="entry name" value="DUF5107"/>
    <property type="match status" value="1"/>
</dbReference>
<name>A0A9D1PT55_9SPIO</name>
<gene>
    <name evidence="2" type="ORF">IAB12_03115</name>
</gene>
<sequence length="671" mass="78081">MSGVFLFMISTGFRTIEGSAFIGENALAKFRSRNHSIAMDDRFLRENEKEGYGYETGNRYLPYKWQDLFPRKRQKMNIRTIIMENAHVKAEFWPDYGMRLHSLIQKDDGRELLFDNPVLQIRNLAIRKAWFSGGIEWNFGQYGHSVTTCSPLFVSKVKGKDGEEFLRAYEYERMKGLFWHMDFHLGENDRFLWVYARFINPSEEKVPFYWWTNIAVREGKEQRVYSGTDDVIFINSVSLEKEGAKRVMCSGRLPYLGIEPECDYSYPENFTDYSNEYFFQNNHREEETWEACVWSDGWVFFDRTDRNLAYHKMFCWGGEQGGRNWRDYLSRKGEGGYIELQAGFSPTQVHGMDIQGKSSLDFVQMFGGFKASADLTDCEYDSGRAEIYERINFLVSKEEVMKRKAEYASYAENQIGTILHYGSGYGALEALRDPSFSPAGFLFPSSSIGKEESMWKNVLEKKELPEDDIPASYMTDMRWKDAIEAVACNNFNVWNILGVLYLENEMDEKAGCCFNKALALKKNAFSLRCLSVMSAQQGRMDDAVLLMRECVSLDKRREYAEEYVDLLVSLKMWQDAWDFYESLDQSVKDDEALVMSLLPAACRLKKKDFIASCYKKEFASIREGGRVYTESWFWLQAMKTAEEKGIGFSEDLVKLCEQKNEIPKKFDFRLG</sequence>
<feature type="domain" description="DUF5107" evidence="1">
    <location>
        <begin position="60"/>
        <end position="349"/>
    </location>
</feature>
<dbReference type="EMBL" id="DXHU01000014">
    <property type="protein sequence ID" value="HIV98755.1"/>
    <property type="molecule type" value="Genomic_DNA"/>
</dbReference>
<dbReference type="Gene3D" id="1.25.40.10">
    <property type="entry name" value="Tetratricopeptide repeat domain"/>
    <property type="match status" value="1"/>
</dbReference>
<organism evidence="2 3">
    <name type="scientific">Candidatus Ornithospirochaeta avicola</name>
    <dbReference type="NCBI Taxonomy" id="2840896"/>
    <lineage>
        <taxon>Bacteria</taxon>
        <taxon>Pseudomonadati</taxon>
        <taxon>Spirochaetota</taxon>
        <taxon>Spirochaetia</taxon>
        <taxon>Spirochaetales</taxon>
        <taxon>Spirochaetaceae</taxon>
        <taxon>Spirochaetaceae incertae sedis</taxon>
        <taxon>Candidatus Ornithospirochaeta</taxon>
    </lineage>
</organism>
<accession>A0A9D1PT55</accession>
<dbReference type="AlphaFoldDB" id="A0A9D1PT55"/>
<reference evidence="2" key="1">
    <citation type="journal article" date="2021" name="PeerJ">
        <title>Extensive microbial diversity within the chicken gut microbiome revealed by metagenomics and culture.</title>
        <authorList>
            <person name="Gilroy R."/>
            <person name="Ravi A."/>
            <person name="Getino M."/>
            <person name="Pursley I."/>
            <person name="Horton D.L."/>
            <person name="Alikhan N.F."/>
            <person name="Baker D."/>
            <person name="Gharbi K."/>
            <person name="Hall N."/>
            <person name="Watson M."/>
            <person name="Adriaenssens E.M."/>
            <person name="Foster-Nyarko E."/>
            <person name="Jarju S."/>
            <person name="Secka A."/>
            <person name="Antonio M."/>
            <person name="Oren A."/>
            <person name="Chaudhuri R.R."/>
            <person name="La Ragione R."/>
            <person name="Hildebrand F."/>
            <person name="Pallen M.J."/>
        </authorList>
    </citation>
    <scope>NUCLEOTIDE SEQUENCE</scope>
    <source>
        <strain evidence="2">Gambia11-129</strain>
    </source>
</reference>
<evidence type="ECO:0000259" key="1">
    <source>
        <dbReference type="Pfam" id="PF17128"/>
    </source>
</evidence>
<proteinExistence type="predicted"/>
<dbReference type="InterPro" id="IPR011990">
    <property type="entry name" value="TPR-like_helical_dom_sf"/>
</dbReference>
<evidence type="ECO:0000313" key="2">
    <source>
        <dbReference type="EMBL" id="HIV98755.1"/>
    </source>
</evidence>
<dbReference type="Proteomes" id="UP000823936">
    <property type="component" value="Unassembled WGS sequence"/>
</dbReference>
<protein>
    <submittedName>
        <fullName evidence="2">DUF5107 domain-containing protein</fullName>
    </submittedName>
</protein>
<comment type="caution">
    <text evidence="2">The sequence shown here is derived from an EMBL/GenBank/DDBJ whole genome shotgun (WGS) entry which is preliminary data.</text>
</comment>
<evidence type="ECO:0000313" key="3">
    <source>
        <dbReference type="Proteomes" id="UP000823936"/>
    </source>
</evidence>
<dbReference type="InterPro" id="IPR033396">
    <property type="entry name" value="DUF5107"/>
</dbReference>
<dbReference type="SUPFAM" id="SSF48452">
    <property type="entry name" value="TPR-like"/>
    <property type="match status" value="1"/>
</dbReference>
<reference evidence="2" key="2">
    <citation type="submission" date="2021-04" db="EMBL/GenBank/DDBJ databases">
        <authorList>
            <person name="Gilroy R."/>
        </authorList>
    </citation>
    <scope>NUCLEOTIDE SEQUENCE</scope>
    <source>
        <strain evidence="2">Gambia11-129</strain>
    </source>
</reference>